<dbReference type="Proteomes" id="UP000298663">
    <property type="component" value="Unassembled WGS sequence"/>
</dbReference>
<feature type="region of interest" description="Disordered" evidence="1">
    <location>
        <begin position="104"/>
        <end position="133"/>
    </location>
</feature>
<evidence type="ECO:0000313" key="3">
    <source>
        <dbReference type="Proteomes" id="UP000298663"/>
    </source>
</evidence>
<feature type="compositionally biased region" description="Polar residues" evidence="1">
    <location>
        <begin position="365"/>
        <end position="377"/>
    </location>
</feature>
<accession>A0A4U5M9D8</accession>
<feature type="region of interest" description="Disordered" evidence="1">
    <location>
        <begin position="158"/>
        <end position="257"/>
    </location>
</feature>
<name>A0A4U5M9D8_STECR</name>
<comment type="caution">
    <text evidence="2">The sequence shown here is derived from an EMBL/GenBank/DDBJ whole genome shotgun (WGS) entry which is preliminary data.</text>
</comment>
<keyword evidence="3" id="KW-1185">Reference proteome</keyword>
<reference evidence="2 3" key="2">
    <citation type="journal article" date="2019" name="G3 (Bethesda)">
        <title>Hybrid Assembly of the Genome of the Entomopathogenic Nematode Steinernema carpocapsae Identifies the X-Chromosome.</title>
        <authorList>
            <person name="Serra L."/>
            <person name="Macchietto M."/>
            <person name="Macias-Munoz A."/>
            <person name="McGill C.J."/>
            <person name="Rodriguez I.M."/>
            <person name="Rodriguez B."/>
            <person name="Murad R."/>
            <person name="Mortazavi A."/>
        </authorList>
    </citation>
    <scope>NUCLEOTIDE SEQUENCE [LARGE SCALE GENOMIC DNA]</scope>
    <source>
        <strain evidence="2 3">ALL</strain>
    </source>
</reference>
<reference evidence="2 3" key="1">
    <citation type="journal article" date="2015" name="Genome Biol.">
        <title>Comparative genomics of Steinernema reveals deeply conserved gene regulatory networks.</title>
        <authorList>
            <person name="Dillman A.R."/>
            <person name="Macchietto M."/>
            <person name="Porter C.F."/>
            <person name="Rogers A."/>
            <person name="Williams B."/>
            <person name="Antoshechkin I."/>
            <person name="Lee M.M."/>
            <person name="Goodwin Z."/>
            <person name="Lu X."/>
            <person name="Lewis E.E."/>
            <person name="Goodrich-Blair H."/>
            <person name="Stock S.P."/>
            <person name="Adams B.J."/>
            <person name="Sternberg P.W."/>
            <person name="Mortazavi A."/>
        </authorList>
    </citation>
    <scope>NUCLEOTIDE SEQUENCE [LARGE SCALE GENOMIC DNA]</scope>
    <source>
        <strain evidence="2 3">ALL</strain>
    </source>
</reference>
<evidence type="ECO:0000256" key="1">
    <source>
        <dbReference type="SAM" id="MobiDB-lite"/>
    </source>
</evidence>
<feature type="compositionally biased region" description="Polar residues" evidence="1">
    <location>
        <begin position="160"/>
        <end position="174"/>
    </location>
</feature>
<sequence>MPSVPPPGPSAPFDIGSYPSSAPAPIFAAPPVPPLAPSAPFDVCSYPPHVPPAPVGYSSAPSYTPTVYDDGGYVPGYTPTQIELAKPFAGVKPTFDRSRFASSVEGLNERNPSKIGGAGLQLQQQHSSFESQVPSDFFAGVQPTFDRSRFASSVEALNAKNPSQIGQEPLQTSVADPGFYKGCTQSGVSKQKRKWAKSKQKKQDAQGLLETSPEPKKPSSTPPRVAGWPAGWQPHLKPVVPERPTDFRGPAPIVSSPVPPPTVSYAPTPVPPPQVSVSAMPPQLFSAVVPKPVPPPTASSQGFFEDSPPMRPVEMEIEAIPPPPPPPIQEEAIPLQSEPKLEMPLKHAAPLDPQGPQESQDYDFVQSSNAFQSSRSFPQDFYAAPGPQGPPEMYHQQGYQQNYSMPPHQQWKLPPRQQFFQQQPYRPQGFGSYGPPGPGYDAPPQGYGSYGPPDAELSSPPQRFPRMPRYGPSPPRPPYGGGFF</sequence>
<dbReference type="EMBL" id="AZBU02000009">
    <property type="protein sequence ID" value="TKR65512.1"/>
    <property type="molecule type" value="Genomic_DNA"/>
</dbReference>
<proteinExistence type="predicted"/>
<protein>
    <submittedName>
        <fullName evidence="2">Uncharacterized protein</fullName>
    </submittedName>
</protein>
<evidence type="ECO:0000313" key="2">
    <source>
        <dbReference type="EMBL" id="TKR65512.1"/>
    </source>
</evidence>
<feature type="compositionally biased region" description="Basic residues" evidence="1">
    <location>
        <begin position="190"/>
        <end position="200"/>
    </location>
</feature>
<feature type="compositionally biased region" description="Low complexity" evidence="1">
    <location>
        <begin position="414"/>
        <end position="430"/>
    </location>
</feature>
<feature type="compositionally biased region" description="Polar residues" evidence="1">
    <location>
        <begin position="121"/>
        <end position="133"/>
    </location>
</feature>
<dbReference type="AlphaFoldDB" id="A0A4U5M9D8"/>
<gene>
    <name evidence="2" type="ORF">L596_025904</name>
</gene>
<organism evidence="2 3">
    <name type="scientific">Steinernema carpocapsae</name>
    <name type="common">Entomopathogenic nematode</name>
    <dbReference type="NCBI Taxonomy" id="34508"/>
    <lineage>
        <taxon>Eukaryota</taxon>
        <taxon>Metazoa</taxon>
        <taxon>Ecdysozoa</taxon>
        <taxon>Nematoda</taxon>
        <taxon>Chromadorea</taxon>
        <taxon>Rhabditida</taxon>
        <taxon>Tylenchina</taxon>
        <taxon>Panagrolaimomorpha</taxon>
        <taxon>Strongyloidoidea</taxon>
        <taxon>Steinernematidae</taxon>
        <taxon>Steinernema</taxon>
    </lineage>
</organism>
<feature type="region of interest" description="Disordered" evidence="1">
    <location>
        <begin position="345"/>
        <end position="484"/>
    </location>
</feature>